<reference evidence="2" key="1">
    <citation type="submission" date="2023-04" db="EMBL/GenBank/DDBJ databases">
        <title>Phytophthora fragariaefolia NBRC 109709.</title>
        <authorList>
            <person name="Ichikawa N."/>
            <person name="Sato H."/>
            <person name="Tonouchi N."/>
        </authorList>
    </citation>
    <scope>NUCLEOTIDE SEQUENCE</scope>
    <source>
        <strain evidence="2">NBRC 109709</strain>
    </source>
</reference>
<sequence length="247" mass="25270">MYFIFTGSHEPTEVESLEYLSLKRGKCASCPSGPIRRSDGISPEGSIPLVLGAELSVSGRYPTPQLPPLQGEPSGVASVAVPLILQLDGSGSASSGPRSSSRSPRSRPDTSPPAASPETSVSVVAPPAASPGVDGSSPSRPPPAGVAEASAPSSPTTASTGDVVRAQSHPWLDQSMHRVRSGGSVDGARSAANAPEASSAALGASRFPSVRWEDIEDIVATGTDRTVRQVQESAQSHFLALARLVVD</sequence>
<feature type="compositionally biased region" description="Low complexity" evidence="1">
    <location>
        <begin position="116"/>
        <end position="138"/>
    </location>
</feature>
<feature type="region of interest" description="Disordered" evidence="1">
    <location>
        <begin position="88"/>
        <end position="205"/>
    </location>
</feature>
<gene>
    <name evidence="2" type="ORF">Pfra01_001555800</name>
</gene>
<keyword evidence="3" id="KW-1185">Reference proteome</keyword>
<dbReference type="OrthoDB" id="146963at2759"/>
<feature type="compositionally biased region" description="Low complexity" evidence="1">
    <location>
        <begin position="188"/>
        <end position="205"/>
    </location>
</feature>
<protein>
    <submittedName>
        <fullName evidence="2">Unnamed protein product</fullName>
    </submittedName>
</protein>
<dbReference type="Proteomes" id="UP001165121">
    <property type="component" value="Unassembled WGS sequence"/>
</dbReference>
<comment type="caution">
    <text evidence="2">The sequence shown here is derived from an EMBL/GenBank/DDBJ whole genome shotgun (WGS) entry which is preliminary data.</text>
</comment>
<evidence type="ECO:0000256" key="1">
    <source>
        <dbReference type="SAM" id="MobiDB-lite"/>
    </source>
</evidence>
<evidence type="ECO:0000313" key="3">
    <source>
        <dbReference type="Proteomes" id="UP001165121"/>
    </source>
</evidence>
<organism evidence="2 3">
    <name type="scientific">Phytophthora fragariaefolia</name>
    <dbReference type="NCBI Taxonomy" id="1490495"/>
    <lineage>
        <taxon>Eukaryota</taxon>
        <taxon>Sar</taxon>
        <taxon>Stramenopiles</taxon>
        <taxon>Oomycota</taxon>
        <taxon>Peronosporomycetes</taxon>
        <taxon>Peronosporales</taxon>
        <taxon>Peronosporaceae</taxon>
        <taxon>Phytophthora</taxon>
    </lineage>
</organism>
<feature type="compositionally biased region" description="Low complexity" evidence="1">
    <location>
        <begin position="89"/>
        <end position="103"/>
    </location>
</feature>
<proteinExistence type="predicted"/>
<dbReference type="EMBL" id="BSXT01001698">
    <property type="protein sequence ID" value="GMF44538.1"/>
    <property type="molecule type" value="Genomic_DNA"/>
</dbReference>
<feature type="compositionally biased region" description="Low complexity" evidence="1">
    <location>
        <begin position="149"/>
        <end position="160"/>
    </location>
</feature>
<evidence type="ECO:0000313" key="2">
    <source>
        <dbReference type="EMBL" id="GMF44538.1"/>
    </source>
</evidence>
<name>A0A9W7CVM9_9STRA</name>
<dbReference type="AlphaFoldDB" id="A0A9W7CVM9"/>
<accession>A0A9W7CVM9</accession>